<protein>
    <recommendedName>
        <fullName evidence="6">Ribosomal RNA small subunit methyltransferase G</fullName>
        <ecNumber evidence="6">2.1.1.170</ecNumber>
    </recommendedName>
    <alternativeName>
        <fullName evidence="6">16S rRNA 7-methylguanosine methyltransferase</fullName>
        <shortName evidence="6">16S rRNA m7G methyltransferase</shortName>
    </alternativeName>
</protein>
<feature type="binding site" evidence="6">
    <location>
        <position position="81"/>
    </location>
    <ligand>
        <name>S-adenosyl-L-methionine</name>
        <dbReference type="ChEBI" id="CHEBI:59789"/>
    </ligand>
</feature>
<dbReference type="PIRSF" id="PIRSF003078">
    <property type="entry name" value="GidB"/>
    <property type="match status" value="1"/>
</dbReference>
<organism evidence="7 8">
    <name type="scientific">Legionella busanensis</name>
    <dbReference type="NCBI Taxonomy" id="190655"/>
    <lineage>
        <taxon>Bacteria</taxon>
        <taxon>Pseudomonadati</taxon>
        <taxon>Pseudomonadota</taxon>
        <taxon>Gammaproteobacteria</taxon>
        <taxon>Legionellales</taxon>
        <taxon>Legionellaceae</taxon>
        <taxon>Legionella</taxon>
    </lineage>
</organism>
<feature type="binding site" evidence="6">
    <location>
        <begin position="127"/>
        <end position="128"/>
    </location>
    <ligand>
        <name>S-adenosyl-L-methionine</name>
        <dbReference type="ChEBI" id="CHEBI:59789"/>
    </ligand>
</feature>
<comment type="caution">
    <text evidence="6">Lacks conserved residue(s) required for the propagation of feature annotation.</text>
</comment>
<dbReference type="Proteomes" id="UP000254794">
    <property type="component" value="Unassembled WGS sequence"/>
</dbReference>
<dbReference type="NCBIfam" id="TIGR00138">
    <property type="entry name" value="rsmG_gidB"/>
    <property type="match status" value="1"/>
</dbReference>
<dbReference type="GO" id="GO:0070043">
    <property type="term" value="F:rRNA (guanine-N7-)-methyltransferase activity"/>
    <property type="evidence" value="ECO:0007669"/>
    <property type="project" value="UniProtKB-UniRule"/>
</dbReference>
<dbReference type="EMBL" id="UGOD01000001">
    <property type="protein sequence ID" value="STX50037.1"/>
    <property type="molecule type" value="Genomic_DNA"/>
</dbReference>
<gene>
    <name evidence="7" type="primary">gidB</name>
    <name evidence="6" type="synonym">rsmG</name>
    <name evidence="7" type="ORF">NCTC13316_00102</name>
</gene>
<keyword evidence="5 6" id="KW-0949">S-adenosyl-L-methionine</keyword>
<accession>A0A378JGC6</accession>
<evidence type="ECO:0000256" key="2">
    <source>
        <dbReference type="ARBA" id="ARBA00022552"/>
    </source>
</evidence>
<keyword evidence="2 6" id="KW-0698">rRNA processing</keyword>
<dbReference type="HAMAP" id="MF_00074">
    <property type="entry name" value="16SrRNA_methyltr_G"/>
    <property type="match status" value="1"/>
</dbReference>
<dbReference type="InterPro" id="IPR029063">
    <property type="entry name" value="SAM-dependent_MTases_sf"/>
</dbReference>
<evidence type="ECO:0000256" key="6">
    <source>
        <dbReference type="HAMAP-Rule" id="MF_00074"/>
    </source>
</evidence>
<dbReference type="GO" id="GO:0005829">
    <property type="term" value="C:cytosol"/>
    <property type="evidence" value="ECO:0007669"/>
    <property type="project" value="TreeGrafter"/>
</dbReference>
<name>A0A378JGC6_9GAMM</name>
<dbReference type="EC" id="2.1.1.170" evidence="6"/>
<comment type="catalytic activity">
    <reaction evidence="6">
        <text>guanosine(527) in 16S rRNA + S-adenosyl-L-methionine = N(7)-methylguanosine(527) in 16S rRNA + S-adenosyl-L-homocysteine</text>
        <dbReference type="Rhea" id="RHEA:42732"/>
        <dbReference type="Rhea" id="RHEA-COMP:10209"/>
        <dbReference type="Rhea" id="RHEA-COMP:10210"/>
        <dbReference type="ChEBI" id="CHEBI:57856"/>
        <dbReference type="ChEBI" id="CHEBI:59789"/>
        <dbReference type="ChEBI" id="CHEBI:74269"/>
        <dbReference type="ChEBI" id="CHEBI:74480"/>
        <dbReference type="EC" id="2.1.1.170"/>
    </reaction>
</comment>
<evidence type="ECO:0000256" key="3">
    <source>
        <dbReference type="ARBA" id="ARBA00022603"/>
    </source>
</evidence>
<dbReference type="PANTHER" id="PTHR31760:SF0">
    <property type="entry name" value="S-ADENOSYL-L-METHIONINE-DEPENDENT METHYLTRANSFERASES SUPERFAMILY PROTEIN"/>
    <property type="match status" value="1"/>
</dbReference>
<comment type="function">
    <text evidence="6">Specifically methylates the N7 position of guanine in position 527 of 16S rRNA.</text>
</comment>
<evidence type="ECO:0000256" key="4">
    <source>
        <dbReference type="ARBA" id="ARBA00022679"/>
    </source>
</evidence>
<dbReference type="PANTHER" id="PTHR31760">
    <property type="entry name" value="S-ADENOSYL-L-METHIONINE-DEPENDENT METHYLTRANSFERASES SUPERFAMILY PROTEIN"/>
    <property type="match status" value="1"/>
</dbReference>
<dbReference type="Pfam" id="PF02527">
    <property type="entry name" value="GidB"/>
    <property type="match status" value="1"/>
</dbReference>
<dbReference type="Gene3D" id="3.40.50.150">
    <property type="entry name" value="Vaccinia Virus protein VP39"/>
    <property type="match status" value="1"/>
</dbReference>
<dbReference type="CDD" id="cd02440">
    <property type="entry name" value="AdoMet_MTases"/>
    <property type="match status" value="1"/>
</dbReference>
<dbReference type="SUPFAM" id="SSF53335">
    <property type="entry name" value="S-adenosyl-L-methionine-dependent methyltransferases"/>
    <property type="match status" value="1"/>
</dbReference>
<evidence type="ECO:0000313" key="7">
    <source>
        <dbReference type="EMBL" id="STX50037.1"/>
    </source>
</evidence>
<evidence type="ECO:0000256" key="5">
    <source>
        <dbReference type="ARBA" id="ARBA00022691"/>
    </source>
</evidence>
<comment type="subcellular location">
    <subcellularLocation>
        <location evidence="6">Cytoplasm</location>
    </subcellularLocation>
</comment>
<keyword evidence="3 6" id="KW-0489">Methyltransferase</keyword>
<evidence type="ECO:0000313" key="8">
    <source>
        <dbReference type="Proteomes" id="UP000254794"/>
    </source>
</evidence>
<keyword evidence="8" id="KW-1185">Reference proteome</keyword>
<sequence>MSLQDNTERLLESGLKQLGLTINPDLLIQYLLLLSKWNRTYNLTAVRNLDDMVIKHLLDSLAILPWIYGKRIIDVGAGAGLPGIPLAIANPSLEIVLLDSNGKKVRFMQEAKRLLHLDNVIVEQSRVETYRPTLGFDTVMSRAFSSLAQMITWTQQLVAPSGIWLAMKGRYPEDELQGISFPYQVKAYSIPGLEGERCCVIIKNNKTKE</sequence>
<comment type="similarity">
    <text evidence="6">Belongs to the methyltransferase superfamily. RNA methyltransferase RsmG family.</text>
</comment>
<dbReference type="AlphaFoldDB" id="A0A378JGC6"/>
<feature type="binding site" evidence="6">
    <location>
        <position position="142"/>
    </location>
    <ligand>
        <name>S-adenosyl-L-methionine</name>
        <dbReference type="ChEBI" id="CHEBI:59789"/>
    </ligand>
</feature>
<feature type="binding site" evidence="6">
    <location>
        <position position="76"/>
    </location>
    <ligand>
        <name>S-adenosyl-L-methionine</name>
        <dbReference type="ChEBI" id="CHEBI:59789"/>
    </ligand>
</feature>
<dbReference type="InterPro" id="IPR003682">
    <property type="entry name" value="rRNA_ssu_MeTfrase_G"/>
</dbReference>
<evidence type="ECO:0000256" key="1">
    <source>
        <dbReference type="ARBA" id="ARBA00022490"/>
    </source>
</evidence>
<reference evidence="7 8" key="1">
    <citation type="submission" date="2018-06" db="EMBL/GenBank/DDBJ databases">
        <authorList>
            <consortium name="Pathogen Informatics"/>
            <person name="Doyle S."/>
        </authorList>
    </citation>
    <scope>NUCLEOTIDE SEQUENCE [LARGE SCALE GENOMIC DNA]</scope>
    <source>
        <strain evidence="7 8">NCTC13316</strain>
    </source>
</reference>
<proteinExistence type="inferred from homology"/>
<keyword evidence="1 6" id="KW-0963">Cytoplasm</keyword>
<keyword evidence="4 6" id="KW-0808">Transferase</keyword>
<dbReference type="OrthoDB" id="9808773at2"/>